<feature type="domain" description="Carboxymuconolactone decarboxylase-like" evidence="1">
    <location>
        <begin position="41"/>
        <end position="114"/>
    </location>
</feature>
<dbReference type="InterPro" id="IPR052512">
    <property type="entry name" value="4CMD/NDH-1_regulator"/>
</dbReference>
<dbReference type="AlphaFoldDB" id="A0A6J6NNI1"/>
<evidence type="ECO:0000313" key="2">
    <source>
        <dbReference type="EMBL" id="CAB4688240.1"/>
    </source>
</evidence>
<evidence type="ECO:0000259" key="1">
    <source>
        <dbReference type="Pfam" id="PF02627"/>
    </source>
</evidence>
<name>A0A6J6NNI1_9ZZZZ</name>
<sequence>MSESTPDPQQQSAYERGAAKMAEVYAGDVVILPEGAMPFNDVMMRSLFGEMWTRDVLSIRDRRLLLMGVIAASGSVDVWKIQARAALKNGELSPAELRETLITLAPYAGYPRVAGLVGECEGVIAKWNKEQQAPA</sequence>
<dbReference type="PANTHER" id="PTHR33570:SF2">
    <property type="entry name" value="CARBOXYMUCONOLACTONE DECARBOXYLASE-LIKE DOMAIN-CONTAINING PROTEIN"/>
    <property type="match status" value="1"/>
</dbReference>
<dbReference type="InterPro" id="IPR003779">
    <property type="entry name" value="CMD-like"/>
</dbReference>
<dbReference type="Pfam" id="PF02627">
    <property type="entry name" value="CMD"/>
    <property type="match status" value="1"/>
</dbReference>
<accession>A0A6J6NNI1</accession>
<dbReference type="PANTHER" id="PTHR33570">
    <property type="entry name" value="4-CARBOXYMUCONOLACTONE DECARBOXYLASE FAMILY PROTEIN"/>
    <property type="match status" value="1"/>
</dbReference>
<protein>
    <submittedName>
        <fullName evidence="2">Unannotated protein</fullName>
    </submittedName>
</protein>
<dbReference type="GO" id="GO:0051920">
    <property type="term" value="F:peroxiredoxin activity"/>
    <property type="evidence" value="ECO:0007669"/>
    <property type="project" value="InterPro"/>
</dbReference>
<reference evidence="2" key="1">
    <citation type="submission" date="2020-05" db="EMBL/GenBank/DDBJ databases">
        <authorList>
            <person name="Chiriac C."/>
            <person name="Salcher M."/>
            <person name="Ghai R."/>
            <person name="Kavagutti S V."/>
        </authorList>
    </citation>
    <scope>NUCLEOTIDE SEQUENCE</scope>
</reference>
<dbReference type="InterPro" id="IPR029032">
    <property type="entry name" value="AhpD-like"/>
</dbReference>
<proteinExistence type="predicted"/>
<dbReference type="EMBL" id="CAEZXM010000088">
    <property type="protein sequence ID" value="CAB4688240.1"/>
    <property type="molecule type" value="Genomic_DNA"/>
</dbReference>
<dbReference type="Gene3D" id="1.20.1290.10">
    <property type="entry name" value="AhpD-like"/>
    <property type="match status" value="1"/>
</dbReference>
<organism evidence="2">
    <name type="scientific">freshwater metagenome</name>
    <dbReference type="NCBI Taxonomy" id="449393"/>
    <lineage>
        <taxon>unclassified sequences</taxon>
        <taxon>metagenomes</taxon>
        <taxon>ecological metagenomes</taxon>
    </lineage>
</organism>
<dbReference type="SUPFAM" id="SSF69118">
    <property type="entry name" value="AhpD-like"/>
    <property type="match status" value="1"/>
</dbReference>
<gene>
    <name evidence="2" type="ORF">UFOPK2366_00601</name>
</gene>